<organism evidence="1 2">
    <name type="scientific">Panagrolaimus sp. PS1159</name>
    <dbReference type="NCBI Taxonomy" id="55785"/>
    <lineage>
        <taxon>Eukaryota</taxon>
        <taxon>Metazoa</taxon>
        <taxon>Ecdysozoa</taxon>
        <taxon>Nematoda</taxon>
        <taxon>Chromadorea</taxon>
        <taxon>Rhabditida</taxon>
        <taxon>Tylenchina</taxon>
        <taxon>Panagrolaimomorpha</taxon>
        <taxon>Panagrolaimoidea</taxon>
        <taxon>Panagrolaimidae</taxon>
        <taxon>Panagrolaimus</taxon>
    </lineage>
</organism>
<protein>
    <submittedName>
        <fullName evidence="2">Uncharacterized protein</fullName>
    </submittedName>
</protein>
<name>A0AC35F9E2_9BILA</name>
<evidence type="ECO:0000313" key="2">
    <source>
        <dbReference type="WBParaSite" id="PS1159_v2.g15112.t1"/>
    </source>
</evidence>
<proteinExistence type="predicted"/>
<accession>A0AC35F9E2</accession>
<sequence length="395" mass="45131">MVLHAGIICNENETKFITFDSETHEKTPYNFSVVASNHCDSVDGIFKNIKSLINDQLGCLCICLGNSYDSKIRETFIDRGKGFGFDKVEITDSFSANFVALISASDAVFKNKLQNGDFVWVFSDKFCRIWRKDEDQIRFVMEFEYLDTVESLENIRNLADFNPDMILYENCHEISYRILEEMFRQNVRVFSFTNIENGVLIKARIMAGDKEVMCYNIESLLEQNIEIRIGDNILLSAKTGTPLPYYSETIVENEGDANVAQIVTEHKTIEKLLPNTDKFIVKQRIDKNGILSVEFDTNLKSENYLKQFVNPFVQKDSNKYSSNIKTAEILSQITLSNNTHLPQEMKNLSNENSQNHMNSGNCVSIFDDNNLDEITTSNNSPILAAIARLQPLPKY</sequence>
<evidence type="ECO:0000313" key="1">
    <source>
        <dbReference type="Proteomes" id="UP000887580"/>
    </source>
</evidence>
<dbReference type="WBParaSite" id="PS1159_v2.g15112.t1">
    <property type="protein sequence ID" value="PS1159_v2.g15112.t1"/>
    <property type="gene ID" value="PS1159_v2.g15112"/>
</dbReference>
<reference evidence="2" key="1">
    <citation type="submission" date="2022-11" db="UniProtKB">
        <authorList>
            <consortium name="WormBaseParasite"/>
        </authorList>
    </citation>
    <scope>IDENTIFICATION</scope>
</reference>
<dbReference type="Proteomes" id="UP000887580">
    <property type="component" value="Unplaced"/>
</dbReference>